<evidence type="ECO:0000313" key="10">
    <source>
        <dbReference type="EMBL" id="KAF2032864.1"/>
    </source>
</evidence>
<dbReference type="GO" id="GO:0008270">
    <property type="term" value="F:zinc ion binding"/>
    <property type="evidence" value="ECO:0007669"/>
    <property type="project" value="UniProtKB-KW"/>
</dbReference>
<evidence type="ECO:0000313" key="11">
    <source>
        <dbReference type="Proteomes" id="UP000799777"/>
    </source>
</evidence>
<dbReference type="SMART" id="SM00355">
    <property type="entry name" value="ZnF_C2H2"/>
    <property type="match status" value="2"/>
</dbReference>
<feature type="domain" description="C2H2-type" evidence="8">
    <location>
        <begin position="42"/>
        <end position="70"/>
    </location>
</feature>
<feature type="compositionally biased region" description="Basic and acidic residues" evidence="7">
    <location>
        <begin position="252"/>
        <end position="268"/>
    </location>
</feature>
<dbReference type="OrthoDB" id="1306014at2759"/>
<dbReference type="Proteomes" id="UP000799777">
    <property type="component" value="Unassembled WGS sequence"/>
</dbReference>
<reference evidence="10" key="1">
    <citation type="journal article" date="2020" name="Stud. Mycol.">
        <title>101 Dothideomycetes genomes: a test case for predicting lifestyles and emergence of pathogens.</title>
        <authorList>
            <person name="Haridas S."/>
            <person name="Albert R."/>
            <person name="Binder M."/>
            <person name="Bloem J."/>
            <person name="Labutti K."/>
            <person name="Salamov A."/>
            <person name="Andreopoulos B."/>
            <person name="Baker S."/>
            <person name="Barry K."/>
            <person name="Bills G."/>
            <person name="Bluhm B."/>
            <person name="Cannon C."/>
            <person name="Castanera R."/>
            <person name="Culley D."/>
            <person name="Daum C."/>
            <person name="Ezra D."/>
            <person name="Gonzalez J."/>
            <person name="Henrissat B."/>
            <person name="Kuo A."/>
            <person name="Liang C."/>
            <person name="Lipzen A."/>
            <person name="Lutzoni F."/>
            <person name="Magnuson J."/>
            <person name="Mondo S."/>
            <person name="Nolan M."/>
            <person name="Ohm R."/>
            <person name="Pangilinan J."/>
            <person name="Park H.-J."/>
            <person name="Ramirez L."/>
            <person name="Alfaro M."/>
            <person name="Sun H."/>
            <person name="Tritt A."/>
            <person name="Yoshinaga Y."/>
            <person name="Zwiers L.-H."/>
            <person name="Turgeon B."/>
            <person name="Goodwin S."/>
            <person name="Spatafora J."/>
            <person name="Crous P."/>
            <person name="Grigoriev I."/>
        </authorList>
    </citation>
    <scope>NUCLEOTIDE SEQUENCE</scope>
    <source>
        <strain evidence="10">CBS 110217</strain>
    </source>
</reference>
<keyword evidence="2" id="KW-0479">Metal-binding</keyword>
<dbReference type="EMBL" id="ML978170">
    <property type="protein sequence ID" value="KAF2032864.1"/>
    <property type="molecule type" value="Genomic_DNA"/>
</dbReference>
<evidence type="ECO:0000256" key="2">
    <source>
        <dbReference type="ARBA" id="ARBA00022723"/>
    </source>
</evidence>
<dbReference type="SUPFAM" id="SSF57667">
    <property type="entry name" value="beta-beta-alpha zinc fingers"/>
    <property type="match status" value="1"/>
</dbReference>
<comment type="subcellular location">
    <subcellularLocation>
        <location evidence="1">Nucleus</location>
    </subcellularLocation>
</comment>
<evidence type="ECO:0000256" key="7">
    <source>
        <dbReference type="SAM" id="MobiDB-lite"/>
    </source>
</evidence>
<name>A0A9P4LRK1_9PLEO</name>
<dbReference type="InterPro" id="IPR036236">
    <property type="entry name" value="Znf_C2H2_sf"/>
</dbReference>
<dbReference type="CDD" id="cd20908">
    <property type="entry name" value="SUF4-like"/>
    <property type="match status" value="1"/>
</dbReference>
<feature type="region of interest" description="Disordered" evidence="7">
    <location>
        <begin position="150"/>
        <end position="273"/>
    </location>
</feature>
<dbReference type="InterPro" id="IPR003656">
    <property type="entry name" value="Znf_BED"/>
</dbReference>
<evidence type="ECO:0000256" key="6">
    <source>
        <dbReference type="PROSITE-ProRule" id="PRU00042"/>
    </source>
</evidence>
<keyword evidence="5" id="KW-0539">Nucleus</keyword>
<sequence length="295" mass="32777">MTKKRKRYPDLNQKLERPWCYYCERDFDDLKILISHQKAKHFKCDRCGRRLNTAGGLSVHMNQVHKENLTHVENANPGRQGLEIEIFGMEGVPAEIIDQHNQQVTQAHFAEEQERARITGNPIRGLYTNGTAPPNKRAKVTETLEEIEQRADKYRTDRKNGVLPLPPAVAETPPAVQPSYGAPPAALPAPSYPPQGFPGQPPPFSPTNGAAPPRPGSVPGQVGALPPRPGFAAPPDAIQSSIDDLIAGVQKEVPEKKEDKKSKKDKNMRLIYNDDSISPEEKMAALPRFAEFMRT</sequence>
<dbReference type="AlphaFoldDB" id="A0A9P4LRK1"/>
<evidence type="ECO:0000256" key="3">
    <source>
        <dbReference type="ARBA" id="ARBA00022771"/>
    </source>
</evidence>
<feature type="compositionally biased region" description="Pro residues" evidence="7">
    <location>
        <begin position="185"/>
        <end position="205"/>
    </location>
</feature>
<gene>
    <name evidence="10" type="ORF">EK21DRAFT_59842</name>
</gene>
<evidence type="ECO:0000256" key="4">
    <source>
        <dbReference type="ARBA" id="ARBA00022833"/>
    </source>
</evidence>
<dbReference type="GO" id="GO:0003677">
    <property type="term" value="F:DNA binding"/>
    <property type="evidence" value="ECO:0007669"/>
    <property type="project" value="InterPro"/>
</dbReference>
<feature type="domain" description="BED-type" evidence="9">
    <location>
        <begin position="13"/>
        <end position="72"/>
    </location>
</feature>
<feature type="compositionally biased region" description="Basic and acidic residues" evidence="7">
    <location>
        <begin position="150"/>
        <end position="160"/>
    </location>
</feature>
<comment type="caution">
    <text evidence="10">The sequence shown here is derived from an EMBL/GenBank/DDBJ whole genome shotgun (WGS) entry which is preliminary data.</text>
</comment>
<dbReference type="PANTHER" id="PTHR23215:SF0">
    <property type="entry name" value="BUB3-INTERACTING AND GLEBS MOTIF-CONTAINING PROTEIN ZNF207"/>
    <property type="match status" value="1"/>
</dbReference>
<dbReference type="GO" id="GO:0005634">
    <property type="term" value="C:nucleus"/>
    <property type="evidence" value="ECO:0007669"/>
    <property type="project" value="UniProtKB-SubCell"/>
</dbReference>
<dbReference type="PANTHER" id="PTHR23215">
    <property type="entry name" value="ZINC FINGER PROTEIN 207"/>
    <property type="match status" value="1"/>
</dbReference>
<dbReference type="InterPro" id="IPR013087">
    <property type="entry name" value="Znf_C2H2_type"/>
</dbReference>
<dbReference type="Gene3D" id="3.30.160.60">
    <property type="entry name" value="Classic Zinc Finger"/>
    <property type="match status" value="1"/>
</dbReference>
<proteinExistence type="predicted"/>
<accession>A0A9P4LRK1</accession>
<dbReference type="PROSITE" id="PS00028">
    <property type="entry name" value="ZINC_FINGER_C2H2_1"/>
    <property type="match status" value="1"/>
</dbReference>
<dbReference type="PROSITE" id="PS50157">
    <property type="entry name" value="ZINC_FINGER_C2H2_2"/>
    <property type="match status" value="1"/>
</dbReference>
<keyword evidence="4" id="KW-0862">Zinc</keyword>
<evidence type="ECO:0000256" key="5">
    <source>
        <dbReference type="ARBA" id="ARBA00023242"/>
    </source>
</evidence>
<protein>
    <submittedName>
        <fullName evidence="10">Uncharacterized protein</fullName>
    </submittedName>
</protein>
<keyword evidence="3 6" id="KW-0863">Zinc-finger</keyword>
<evidence type="ECO:0000259" key="8">
    <source>
        <dbReference type="PROSITE" id="PS50157"/>
    </source>
</evidence>
<evidence type="ECO:0000256" key="1">
    <source>
        <dbReference type="ARBA" id="ARBA00004123"/>
    </source>
</evidence>
<keyword evidence="11" id="KW-1185">Reference proteome</keyword>
<dbReference type="FunFam" id="3.30.160.60:FF:000354">
    <property type="entry name" value="C2H2 finger domain-containing protein"/>
    <property type="match status" value="1"/>
</dbReference>
<dbReference type="PROSITE" id="PS50808">
    <property type="entry name" value="ZF_BED"/>
    <property type="match status" value="1"/>
</dbReference>
<organism evidence="10 11">
    <name type="scientific">Setomelanomma holmii</name>
    <dbReference type="NCBI Taxonomy" id="210430"/>
    <lineage>
        <taxon>Eukaryota</taxon>
        <taxon>Fungi</taxon>
        <taxon>Dikarya</taxon>
        <taxon>Ascomycota</taxon>
        <taxon>Pezizomycotina</taxon>
        <taxon>Dothideomycetes</taxon>
        <taxon>Pleosporomycetidae</taxon>
        <taxon>Pleosporales</taxon>
        <taxon>Pleosporineae</taxon>
        <taxon>Phaeosphaeriaceae</taxon>
        <taxon>Setomelanomma</taxon>
    </lineage>
</organism>
<evidence type="ECO:0000259" key="9">
    <source>
        <dbReference type="PROSITE" id="PS50808"/>
    </source>
</evidence>